<evidence type="ECO:0000313" key="7">
    <source>
        <dbReference type="EMBL" id="KAF5711828.1"/>
    </source>
</evidence>
<evidence type="ECO:0000259" key="6">
    <source>
        <dbReference type="Pfam" id="PF13847"/>
    </source>
</evidence>
<evidence type="ECO:0000256" key="2">
    <source>
        <dbReference type="ARBA" id="ARBA00022603"/>
    </source>
</evidence>
<comment type="caution">
    <text evidence="7">The sequence shown here is derived from an EMBL/GenBank/DDBJ whole genome shotgun (WGS) entry which is preliminary data.</text>
</comment>
<dbReference type="PANTHER" id="PTHR12843">
    <property type="entry name" value="PROTEIN-LYSINE N-METHYLTRANSFERASE METTL10"/>
    <property type="match status" value="1"/>
</dbReference>
<dbReference type="InterPro" id="IPR025714">
    <property type="entry name" value="Methyltranfer_dom"/>
</dbReference>
<comment type="subcellular location">
    <subcellularLocation>
        <location evidence="5">Cytoplasm</location>
    </subcellularLocation>
</comment>
<dbReference type="GO" id="GO:0016192">
    <property type="term" value="P:vesicle-mediated transport"/>
    <property type="evidence" value="ECO:0007669"/>
    <property type="project" value="UniProtKB-UniRule"/>
</dbReference>
<dbReference type="SUPFAM" id="SSF53335">
    <property type="entry name" value="S-adenosyl-L-methionine-dependent methyltransferases"/>
    <property type="match status" value="1"/>
</dbReference>
<feature type="domain" description="Methyltransferase" evidence="6">
    <location>
        <begin position="73"/>
        <end position="222"/>
    </location>
</feature>
<keyword evidence="2 5" id="KW-0489">Methyltransferase</keyword>
<dbReference type="Gene3D" id="3.40.50.150">
    <property type="entry name" value="Vaccinia Virus protein VP39"/>
    <property type="match status" value="1"/>
</dbReference>
<dbReference type="AlphaFoldDB" id="A0A8H5YFS9"/>
<evidence type="ECO:0000256" key="1">
    <source>
        <dbReference type="ARBA" id="ARBA00022490"/>
    </source>
</evidence>
<dbReference type="HAMAP" id="MF_03188">
    <property type="entry name" value="Methyltr_EFM4"/>
    <property type="match status" value="1"/>
</dbReference>
<evidence type="ECO:0000313" key="8">
    <source>
        <dbReference type="Proteomes" id="UP000532311"/>
    </source>
</evidence>
<gene>
    <name evidence="5" type="primary">EFM4</name>
    <name evidence="7" type="ORF">FGLOB1_4772</name>
</gene>
<dbReference type="Pfam" id="PF13847">
    <property type="entry name" value="Methyltransf_31"/>
    <property type="match status" value="1"/>
</dbReference>
<dbReference type="GO" id="GO:0016279">
    <property type="term" value="F:protein-lysine N-methyltransferase activity"/>
    <property type="evidence" value="ECO:0007669"/>
    <property type="project" value="UniProtKB-UniRule"/>
</dbReference>
<keyword evidence="3 5" id="KW-0808">Transferase</keyword>
<evidence type="ECO:0000256" key="4">
    <source>
        <dbReference type="ARBA" id="ARBA00022691"/>
    </source>
</evidence>
<dbReference type="InterPro" id="IPR026635">
    <property type="entry name" value="Efm4/METTL10"/>
</dbReference>
<keyword evidence="5" id="KW-0813">Transport</keyword>
<evidence type="ECO:0000256" key="5">
    <source>
        <dbReference type="HAMAP-Rule" id="MF_03188"/>
    </source>
</evidence>
<accession>A0A8H5YFS9</accession>
<protein>
    <recommendedName>
        <fullName evidence="5">Protein-lysine N-methyltransferase EFM4</fullName>
        <ecNumber evidence="5">2.1.1.-</ecNumber>
    </recommendedName>
    <alternativeName>
        <fullName evidence="5">Elongation factor methyltransferase 4</fullName>
    </alternativeName>
</protein>
<keyword evidence="8" id="KW-1185">Reference proteome</keyword>
<dbReference type="InterPro" id="IPR029063">
    <property type="entry name" value="SAM-dependent_MTases_sf"/>
</dbReference>
<evidence type="ECO:0000256" key="3">
    <source>
        <dbReference type="ARBA" id="ARBA00022679"/>
    </source>
</evidence>
<reference evidence="7 8" key="1">
    <citation type="submission" date="2020-05" db="EMBL/GenBank/DDBJ databases">
        <title>Identification and distribution of gene clusters putatively required for synthesis of sphingolipid metabolism inhibitors in phylogenetically diverse species of the filamentous fungus Fusarium.</title>
        <authorList>
            <person name="Kim H.-S."/>
            <person name="Busman M."/>
            <person name="Brown D.W."/>
            <person name="Divon H."/>
            <person name="Uhlig S."/>
            <person name="Proctor R.H."/>
        </authorList>
    </citation>
    <scope>NUCLEOTIDE SEQUENCE [LARGE SCALE GENOMIC DNA]</scope>
    <source>
        <strain evidence="7 8">NRRL 26131</strain>
    </source>
</reference>
<dbReference type="Proteomes" id="UP000532311">
    <property type="component" value="Unassembled WGS sequence"/>
</dbReference>
<keyword evidence="1 5" id="KW-0963">Cytoplasm</keyword>
<comment type="function">
    <text evidence="5">S-adenosyl-L-methionine-dependent protein-lysine N-methyltransferase that mono- and dimethylates elongation factor 1-alpha at 'Lys-316'. May play a role in intracellular transport.</text>
</comment>
<organism evidence="7 8">
    <name type="scientific">Fusarium globosum</name>
    <dbReference type="NCBI Taxonomy" id="78864"/>
    <lineage>
        <taxon>Eukaryota</taxon>
        <taxon>Fungi</taxon>
        <taxon>Dikarya</taxon>
        <taxon>Ascomycota</taxon>
        <taxon>Pezizomycotina</taxon>
        <taxon>Sordariomycetes</taxon>
        <taxon>Hypocreomycetidae</taxon>
        <taxon>Hypocreales</taxon>
        <taxon>Nectriaceae</taxon>
        <taxon>Fusarium</taxon>
        <taxon>Fusarium fujikuroi species complex</taxon>
    </lineage>
</organism>
<dbReference type="EC" id="2.1.1.-" evidence="5"/>
<dbReference type="GO" id="GO:0032259">
    <property type="term" value="P:methylation"/>
    <property type="evidence" value="ECO:0007669"/>
    <property type="project" value="UniProtKB-KW"/>
</dbReference>
<dbReference type="GO" id="GO:0005737">
    <property type="term" value="C:cytoplasm"/>
    <property type="evidence" value="ECO:0007669"/>
    <property type="project" value="UniProtKB-SubCell"/>
</dbReference>
<dbReference type="CDD" id="cd02440">
    <property type="entry name" value="AdoMet_MTases"/>
    <property type="match status" value="1"/>
</dbReference>
<dbReference type="EMBL" id="JAAQPF010000181">
    <property type="protein sequence ID" value="KAF5711828.1"/>
    <property type="molecule type" value="Genomic_DNA"/>
</dbReference>
<keyword evidence="4 5" id="KW-0949">S-adenosyl-L-methionine</keyword>
<proteinExistence type="inferred from homology"/>
<comment type="similarity">
    <text evidence="5">Belongs to the class I-like SAM-binding methyltransferase superfamily. EFM4 family.</text>
</comment>
<sequence length="326" mass="36486">MSSNGKPQHLEPSKLGTKQYWDDLYTNEITNHAADPSDIGTVWFDDSDAEAKILEFLDGLIDPSDPDSPVLSHDTTTFLDLGCGNGSLLFSLRQEDWSARALGVDYSPQSIALARQITTTKDDLEKPVEFEEWDLIAGPYSPVLNGEQIEGWDVVLDKGTFDAISLSDEKDAQGRRLCECYRERVLPLVRKGGIFLVTSCNWTETELRGWFEKTSEEGFQVVGRVEYRSFSFGGHKGQTITPILNSQYHSPLRALVVSYNGIWTRVNAWTIPLGLLPIFVTPKLHLSSSPYPFQRIRVKLLFIASFAEHFPFLISTQLSAAMSGSN</sequence>
<dbReference type="PANTHER" id="PTHR12843:SF5">
    <property type="entry name" value="EEF1A LYSINE METHYLTRANSFERASE 2"/>
    <property type="match status" value="1"/>
</dbReference>
<name>A0A8H5YFS9_9HYPO</name>